<keyword evidence="6" id="KW-1185">Reference proteome</keyword>
<evidence type="ECO:0000313" key="5">
    <source>
        <dbReference type="EMBL" id="TCD10641.1"/>
    </source>
</evidence>
<evidence type="ECO:0000313" key="6">
    <source>
        <dbReference type="Proteomes" id="UP000291485"/>
    </source>
</evidence>
<dbReference type="OrthoDB" id="9780724at2"/>
<comment type="caution">
    <text evidence="4">The sequence shown here is derived from an EMBL/GenBank/DDBJ whole genome shotgun (WGS) entry which is preliminary data.</text>
</comment>
<dbReference type="EMBL" id="SJSN01000037">
    <property type="protein sequence ID" value="TCC96892.1"/>
    <property type="molecule type" value="Genomic_DNA"/>
</dbReference>
<dbReference type="EMBL" id="SJSN01000006">
    <property type="protein sequence ID" value="TCD10641.1"/>
    <property type="molecule type" value="Genomic_DNA"/>
</dbReference>
<gene>
    <name evidence="5" type="ORF">EZ449_09825</name>
    <name evidence="4" type="ORF">EZ449_09830</name>
    <name evidence="3" type="ORF">EZ449_16405</name>
    <name evidence="2" type="ORF">EZ449_20010</name>
    <name evidence="1" type="ORF">EZ449_22130</name>
</gene>
<name>A0A4R0P1M9_9SPHI</name>
<sequence length="69" mass="7975">MTGRARNLMKMGVVKSRAYQLSNTRKGYCRTANSPTLLTTLDKKFFIGLGLDGFANYYYWKTTHQTKLF</sequence>
<proteinExistence type="predicted"/>
<protein>
    <submittedName>
        <fullName evidence="4">Uncharacterized protein</fullName>
    </submittedName>
</protein>
<organism evidence="4 6">
    <name type="scientific">Pedobacter frigidisoli</name>
    <dbReference type="NCBI Taxonomy" id="2530455"/>
    <lineage>
        <taxon>Bacteria</taxon>
        <taxon>Pseudomonadati</taxon>
        <taxon>Bacteroidota</taxon>
        <taxon>Sphingobacteriia</taxon>
        <taxon>Sphingobacteriales</taxon>
        <taxon>Sphingobacteriaceae</taxon>
        <taxon>Pedobacter</taxon>
    </lineage>
</organism>
<evidence type="ECO:0000313" key="4">
    <source>
        <dbReference type="EMBL" id="TCD10361.1"/>
    </source>
</evidence>
<dbReference type="EMBL" id="SJSN01000014">
    <property type="protein sequence ID" value="TCD04668.1"/>
    <property type="molecule type" value="Genomic_DNA"/>
</dbReference>
<dbReference type="AlphaFoldDB" id="A0A4R0P1M9"/>
<reference evidence="4 6" key="1">
    <citation type="submission" date="2019-02" db="EMBL/GenBank/DDBJ databases">
        <title>Pedobacter sp. RP-3-11 sp. nov., isolated from Arctic soil.</title>
        <authorList>
            <person name="Dahal R.H."/>
        </authorList>
    </citation>
    <scope>NUCLEOTIDE SEQUENCE [LARGE SCALE GENOMIC DNA]</scope>
    <source>
        <strain evidence="4 6">RP-3-11</strain>
    </source>
</reference>
<evidence type="ECO:0000313" key="3">
    <source>
        <dbReference type="EMBL" id="TCD04668.1"/>
    </source>
</evidence>
<accession>A0A4R0P1M9</accession>
<evidence type="ECO:0000313" key="2">
    <source>
        <dbReference type="EMBL" id="TCD00702.1"/>
    </source>
</evidence>
<evidence type="ECO:0000313" key="1">
    <source>
        <dbReference type="EMBL" id="TCC96892.1"/>
    </source>
</evidence>
<dbReference type="Proteomes" id="UP000291485">
    <property type="component" value="Unassembled WGS sequence"/>
</dbReference>
<dbReference type="EMBL" id="SJSN01000007">
    <property type="protein sequence ID" value="TCD10361.1"/>
    <property type="molecule type" value="Genomic_DNA"/>
</dbReference>
<dbReference type="EMBL" id="SJSN01000021">
    <property type="protein sequence ID" value="TCD00702.1"/>
    <property type="molecule type" value="Genomic_DNA"/>
</dbReference>